<protein>
    <submittedName>
        <fullName evidence="4">Uncharacterized protein</fullName>
    </submittedName>
</protein>
<accession>A0A8T3BI87</accession>
<evidence type="ECO:0000259" key="3">
    <source>
        <dbReference type="PROSITE" id="PS51294"/>
    </source>
</evidence>
<feature type="domain" description="Myb-like" evidence="2">
    <location>
        <begin position="107"/>
        <end position="152"/>
    </location>
</feature>
<dbReference type="InterPro" id="IPR001005">
    <property type="entry name" value="SANT/Myb"/>
</dbReference>
<evidence type="ECO:0000313" key="4">
    <source>
        <dbReference type="EMBL" id="KAI0513817.1"/>
    </source>
</evidence>
<dbReference type="CDD" id="cd00167">
    <property type="entry name" value="SANT"/>
    <property type="match status" value="1"/>
</dbReference>
<dbReference type="PROSITE" id="PS51294">
    <property type="entry name" value="HTH_MYB"/>
    <property type="match status" value="2"/>
</dbReference>
<dbReference type="GO" id="GO:0005634">
    <property type="term" value="C:nucleus"/>
    <property type="evidence" value="ECO:0007669"/>
    <property type="project" value="TreeGrafter"/>
</dbReference>
<dbReference type="EMBL" id="JAGYWB010000008">
    <property type="protein sequence ID" value="KAI0513817.1"/>
    <property type="molecule type" value="Genomic_DNA"/>
</dbReference>
<keyword evidence="1" id="KW-0238">DNA-binding</keyword>
<feature type="domain" description="HTH myb-type" evidence="3">
    <location>
        <begin position="107"/>
        <end position="156"/>
    </location>
</feature>
<dbReference type="InterPro" id="IPR017930">
    <property type="entry name" value="Myb_dom"/>
</dbReference>
<dbReference type="InterPro" id="IPR050560">
    <property type="entry name" value="MYB_TF"/>
</dbReference>
<dbReference type="OrthoDB" id="2143914at2759"/>
<dbReference type="Proteomes" id="UP000829196">
    <property type="component" value="Unassembled WGS sequence"/>
</dbReference>
<comment type="caution">
    <text evidence="4">The sequence shown here is derived from an EMBL/GenBank/DDBJ whole genome shotgun (WGS) entry which is preliminary data.</text>
</comment>
<dbReference type="PROSITE" id="PS50090">
    <property type="entry name" value="MYB_LIKE"/>
    <property type="match status" value="2"/>
</dbReference>
<feature type="domain" description="Myb-like" evidence="2">
    <location>
        <begin position="67"/>
        <end position="105"/>
    </location>
</feature>
<dbReference type="AlphaFoldDB" id="A0A8T3BI87"/>
<keyword evidence="5" id="KW-1185">Reference proteome</keyword>
<proteinExistence type="predicted"/>
<gene>
    <name evidence="4" type="ORF">KFK09_009848</name>
</gene>
<dbReference type="SMART" id="SM00717">
    <property type="entry name" value="SANT"/>
    <property type="match status" value="2"/>
</dbReference>
<dbReference type="Pfam" id="PF00249">
    <property type="entry name" value="Myb_DNA-binding"/>
    <property type="match status" value="2"/>
</dbReference>
<evidence type="ECO:0000259" key="2">
    <source>
        <dbReference type="PROSITE" id="PS50090"/>
    </source>
</evidence>
<dbReference type="PANTHER" id="PTHR45614:SF218">
    <property type="entry name" value="TRANSCRIPTION FACTOR MYB119-RELATED"/>
    <property type="match status" value="1"/>
</dbReference>
<dbReference type="SUPFAM" id="SSF46689">
    <property type="entry name" value="Homeodomain-like"/>
    <property type="match status" value="1"/>
</dbReference>
<sequence length="253" mass="28592">MAPLETFLIENSERNPSMMKADHTELGFDEINEFCAGFLTNNGDTSSINTSEISSSSTVEAKRAKSSGSSVRGQWTAEEDNLLVRLVKEHGVRKWSQIAKKLRPGIKETWSEEEDISLIQAHKELGNRWAEIAKKIPGRSENSIKNQWNATKRRLSSKRKCRTRKTSRGKTSHLQEYIIKTTEVLNNSTATTQTEASDISFLNCGDYLSVEERFYFMASPPRFHDLFEKEGNVSSTNGSNGEFCTEAFLSYLD</sequence>
<reference evidence="4" key="1">
    <citation type="journal article" date="2022" name="Front. Genet.">
        <title>Chromosome-Scale Assembly of the Dendrobium nobile Genome Provides Insights Into the Molecular Mechanism of the Biosynthesis of the Medicinal Active Ingredient of Dendrobium.</title>
        <authorList>
            <person name="Xu Q."/>
            <person name="Niu S.-C."/>
            <person name="Li K.-L."/>
            <person name="Zheng P.-J."/>
            <person name="Zhang X.-J."/>
            <person name="Jia Y."/>
            <person name="Liu Y."/>
            <person name="Niu Y.-X."/>
            <person name="Yu L.-H."/>
            <person name="Chen D.-F."/>
            <person name="Zhang G.-Q."/>
        </authorList>
    </citation>
    <scope>NUCLEOTIDE SEQUENCE</scope>
    <source>
        <tissue evidence="4">Leaf</tissue>
    </source>
</reference>
<dbReference type="PANTHER" id="PTHR45614">
    <property type="entry name" value="MYB PROTEIN-RELATED"/>
    <property type="match status" value="1"/>
</dbReference>
<dbReference type="InterPro" id="IPR009057">
    <property type="entry name" value="Homeodomain-like_sf"/>
</dbReference>
<organism evidence="4 5">
    <name type="scientific">Dendrobium nobile</name>
    <name type="common">Orchid</name>
    <dbReference type="NCBI Taxonomy" id="94219"/>
    <lineage>
        <taxon>Eukaryota</taxon>
        <taxon>Viridiplantae</taxon>
        <taxon>Streptophyta</taxon>
        <taxon>Embryophyta</taxon>
        <taxon>Tracheophyta</taxon>
        <taxon>Spermatophyta</taxon>
        <taxon>Magnoliopsida</taxon>
        <taxon>Liliopsida</taxon>
        <taxon>Asparagales</taxon>
        <taxon>Orchidaceae</taxon>
        <taxon>Epidendroideae</taxon>
        <taxon>Malaxideae</taxon>
        <taxon>Dendrobiinae</taxon>
        <taxon>Dendrobium</taxon>
    </lineage>
</organism>
<evidence type="ECO:0000313" key="5">
    <source>
        <dbReference type="Proteomes" id="UP000829196"/>
    </source>
</evidence>
<feature type="domain" description="HTH myb-type" evidence="3">
    <location>
        <begin position="71"/>
        <end position="102"/>
    </location>
</feature>
<dbReference type="GO" id="GO:0000981">
    <property type="term" value="F:DNA-binding transcription factor activity, RNA polymerase II-specific"/>
    <property type="evidence" value="ECO:0007669"/>
    <property type="project" value="TreeGrafter"/>
</dbReference>
<evidence type="ECO:0000256" key="1">
    <source>
        <dbReference type="ARBA" id="ARBA00023125"/>
    </source>
</evidence>
<dbReference type="GO" id="GO:0000978">
    <property type="term" value="F:RNA polymerase II cis-regulatory region sequence-specific DNA binding"/>
    <property type="evidence" value="ECO:0007669"/>
    <property type="project" value="TreeGrafter"/>
</dbReference>
<name>A0A8T3BI87_DENNO</name>
<dbReference type="Gene3D" id="1.10.10.60">
    <property type="entry name" value="Homeodomain-like"/>
    <property type="match status" value="2"/>
</dbReference>
<dbReference type="SMR" id="A0A8T3BI87"/>